<accession>A0AAV2GPZ4</accession>
<evidence type="ECO:0000256" key="1">
    <source>
        <dbReference type="SAM" id="MobiDB-lite"/>
    </source>
</evidence>
<evidence type="ECO:0000313" key="3">
    <source>
        <dbReference type="Proteomes" id="UP001497516"/>
    </source>
</evidence>
<reference evidence="2 3" key="1">
    <citation type="submission" date="2024-04" db="EMBL/GenBank/DDBJ databases">
        <authorList>
            <person name="Fracassetti M."/>
        </authorList>
    </citation>
    <scope>NUCLEOTIDE SEQUENCE [LARGE SCALE GENOMIC DNA]</scope>
</reference>
<dbReference type="EMBL" id="OZ034822">
    <property type="protein sequence ID" value="CAL1411485.1"/>
    <property type="molecule type" value="Genomic_DNA"/>
</dbReference>
<dbReference type="AlphaFoldDB" id="A0AAV2GPZ4"/>
<sequence>MVHDFTDILSRHVPLLLPRPLWLLRSQVYPLCPVAHKLHQPSSFPSHPSNTNNNTNESSDLPSQIRSRIRLHLHDLPRHPQPSSPTIVPLPIETLNPDSSKRTARLEELTSMMSRQVVKRGDKTTMDLWESEISCFDIIF</sequence>
<name>A0AAV2GPZ4_9ROSI</name>
<proteinExistence type="predicted"/>
<feature type="region of interest" description="Disordered" evidence="1">
    <location>
        <begin position="40"/>
        <end position="64"/>
    </location>
</feature>
<feature type="compositionally biased region" description="Low complexity" evidence="1">
    <location>
        <begin position="41"/>
        <end position="59"/>
    </location>
</feature>
<protein>
    <submittedName>
        <fullName evidence="2">Uncharacterized protein</fullName>
    </submittedName>
</protein>
<evidence type="ECO:0000313" key="2">
    <source>
        <dbReference type="EMBL" id="CAL1411485.1"/>
    </source>
</evidence>
<keyword evidence="3" id="KW-1185">Reference proteome</keyword>
<gene>
    <name evidence="2" type="ORF">LTRI10_LOCUS50840</name>
</gene>
<organism evidence="2 3">
    <name type="scientific">Linum trigynum</name>
    <dbReference type="NCBI Taxonomy" id="586398"/>
    <lineage>
        <taxon>Eukaryota</taxon>
        <taxon>Viridiplantae</taxon>
        <taxon>Streptophyta</taxon>
        <taxon>Embryophyta</taxon>
        <taxon>Tracheophyta</taxon>
        <taxon>Spermatophyta</taxon>
        <taxon>Magnoliopsida</taxon>
        <taxon>eudicotyledons</taxon>
        <taxon>Gunneridae</taxon>
        <taxon>Pentapetalae</taxon>
        <taxon>rosids</taxon>
        <taxon>fabids</taxon>
        <taxon>Malpighiales</taxon>
        <taxon>Linaceae</taxon>
        <taxon>Linum</taxon>
    </lineage>
</organism>
<dbReference type="Proteomes" id="UP001497516">
    <property type="component" value="Chromosome 9"/>
</dbReference>